<comment type="caution">
    <text evidence="2">The sequence shown here is derived from an EMBL/GenBank/DDBJ whole genome shotgun (WGS) entry which is preliminary data.</text>
</comment>
<feature type="non-terminal residue" evidence="2">
    <location>
        <position position="1"/>
    </location>
</feature>
<evidence type="ECO:0000313" key="2">
    <source>
        <dbReference type="EMBL" id="GAI46404.1"/>
    </source>
</evidence>
<proteinExistence type="predicted"/>
<feature type="region of interest" description="Disordered" evidence="1">
    <location>
        <begin position="1"/>
        <end position="29"/>
    </location>
</feature>
<dbReference type="EMBL" id="BARV01025775">
    <property type="protein sequence ID" value="GAI46404.1"/>
    <property type="molecule type" value="Genomic_DNA"/>
</dbReference>
<gene>
    <name evidence="2" type="ORF">S06H3_41767</name>
</gene>
<sequence length="68" mass="7948">RKTPHTTKTTVTETPRRLFPGRTKPAPTCPVTLAVNRQTAKLERRFISKEIQPLLEDIDENQRDRYDD</sequence>
<organism evidence="2">
    <name type="scientific">marine sediment metagenome</name>
    <dbReference type="NCBI Taxonomy" id="412755"/>
    <lineage>
        <taxon>unclassified sequences</taxon>
        <taxon>metagenomes</taxon>
        <taxon>ecological metagenomes</taxon>
    </lineage>
</organism>
<reference evidence="2" key="1">
    <citation type="journal article" date="2014" name="Front. Microbiol.">
        <title>High frequency of phylogenetically diverse reductive dehalogenase-homologous genes in deep subseafloor sedimentary metagenomes.</title>
        <authorList>
            <person name="Kawai M."/>
            <person name="Futagami T."/>
            <person name="Toyoda A."/>
            <person name="Takaki Y."/>
            <person name="Nishi S."/>
            <person name="Hori S."/>
            <person name="Arai W."/>
            <person name="Tsubouchi T."/>
            <person name="Morono Y."/>
            <person name="Uchiyama I."/>
            <person name="Ito T."/>
            <person name="Fujiyama A."/>
            <person name="Inagaki F."/>
            <person name="Takami H."/>
        </authorList>
    </citation>
    <scope>NUCLEOTIDE SEQUENCE</scope>
    <source>
        <strain evidence="2">Expedition CK06-06</strain>
    </source>
</reference>
<dbReference type="AlphaFoldDB" id="X1QT10"/>
<protein>
    <submittedName>
        <fullName evidence="2">Uncharacterized protein</fullName>
    </submittedName>
</protein>
<evidence type="ECO:0000256" key="1">
    <source>
        <dbReference type="SAM" id="MobiDB-lite"/>
    </source>
</evidence>
<feature type="compositionally biased region" description="Low complexity" evidence="1">
    <location>
        <begin position="1"/>
        <end position="13"/>
    </location>
</feature>
<name>X1QT10_9ZZZZ</name>
<accession>X1QT10</accession>